<keyword evidence="3" id="KW-1185">Reference proteome</keyword>
<gene>
    <name evidence="2" type="ORF">NP603_21840</name>
</gene>
<dbReference type="RefSeq" id="WP_256612975.1">
    <property type="nucleotide sequence ID" value="NZ_JANIBM010000090.1"/>
</dbReference>
<evidence type="ECO:0000313" key="3">
    <source>
        <dbReference type="Proteomes" id="UP001524569"/>
    </source>
</evidence>
<proteinExistence type="predicted"/>
<dbReference type="InterPro" id="IPR041248">
    <property type="entry name" value="YDG"/>
</dbReference>
<dbReference type="EMBL" id="JANIBM010000090">
    <property type="protein sequence ID" value="MCQ8183758.1"/>
    <property type="molecule type" value="Genomic_DNA"/>
</dbReference>
<organism evidence="2 3">
    <name type="scientific">Methylomonas aurea</name>
    <dbReference type="NCBI Taxonomy" id="2952224"/>
    <lineage>
        <taxon>Bacteria</taxon>
        <taxon>Pseudomonadati</taxon>
        <taxon>Pseudomonadota</taxon>
        <taxon>Gammaproteobacteria</taxon>
        <taxon>Methylococcales</taxon>
        <taxon>Methylococcaceae</taxon>
        <taxon>Methylomonas</taxon>
    </lineage>
</organism>
<accession>A0ABT1UNE3</accession>
<name>A0ABT1UNE3_9GAMM</name>
<feature type="domain" description="YDG" evidence="1">
    <location>
        <begin position="33"/>
        <end position="110"/>
    </location>
</feature>
<dbReference type="Proteomes" id="UP001524569">
    <property type="component" value="Unassembled WGS sequence"/>
</dbReference>
<feature type="non-terminal residue" evidence="2">
    <location>
        <position position="181"/>
    </location>
</feature>
<comment type="caution">
    <text evidence="2">The sequence shown here is derived from an EMBL/GenBank/DDBJ whole genome shotgun (WGS) entry which is preliminary data.</text>
</comment>
<dbReference type="Pfam" id="PF18657">
    <property type="entry name" value="YDG"/>
    <property type="match status" value="1"/>
</dbReference>
<reference evidence="2 3" key="1">
    <citation type="submission" date="2022-07" db="EMBL/GenBank/DDBJ databases">
        <title>Methylomonas rivi sp. nov., Methylomonas rosea sp. nov., Methylomonas aureus sp. nov. and Methylomonas subterranea sp. nov., four novel methanotrophs isolated from a freshwater creek and the deep terrestrial subsurface.</title>
        <authorList>
            <person name="Abin C."/>
            <person name="Sankaranarayanan K."/>
            <person name="Garner C."/>
            <person name="Sindelar R."/>
            <person name="Kotary K."/>
            <person name="Garner R."/>
            <person name="Barclay S."/>
            <person name="Lawson P."/>
            <person name="Krumholz L."/>
        </authorList>
    </citation>
    <scope>NUCLEOTIDE SEQUENCE [LARGE SCALE GENOMIC DNA]</scope>
    <source>
        <strain evidence="2 3">SURF-1</strain>
    </source>
</reference>
<evidence type="ECO:0000313" key="2">
    <source>
        <dbReference type="EMBL" id="MCQ8183758.1"/>
    </source>
</evidence>
<evidence type="ECO:0000259" key="1">
    <source>
        <dbReference type="Pfam" id="PF18657"/>
    </source>
</evidence>
<protein>
    <submittedName>
        <fullName evidence="2">YDG domain-containing protein</fullName>
    </submittedName>
</protein>
<sequence length="181" mass="17443">MTLGTLALADGTNGGLASNYTLTGGTHTADITAASLTVSTGNVSKTYDGGTSASGTPTVTAGTLYGSDSLSGGSYAFTDKNVGSGNKTVTVSAVTVNDGNSGANYSVSYANNTTSTITPYVVNLSGARAFDGGTDLASGVFSLGTLIGSETLVLSGSGTVADKNAGNGKAVSLGTLALADG</sequence>